<organism evidence="1 2">
    <name type="scientific">Methanolacinia petrolearia (strain DSM 11571 / OCM 486 / SEBR 4847)</name>
    <name type="common">Methanoplanus petrolearius</name>
    <dbReference type="NCBI Taxonomy" id="679926"/>
    <lineage>
        <taxon>Archaea</taxon>
        <taxon>Methanobacteriati</taxon>
        <taxon>Methanobacteriota</taxon>
        <taxon>Stenosarchaea group</taxon>
        <taxon>Methanomicrobia</taxon>
        <taxon>Methanomicrobiales</taxon>
        <taxon>Methanomicrobiaceae</taxon>
        <taxon>Methanolacinia</taxon>
    </lineage>
</organism>
<evidence type="ECO:0000313" key="1">
    <source>
        <dbReference type="EMBL" id="ADN37530.1"/>
    </source>
</evidence>
<dbReference type="eggNOG" id="arCOG09494">
    <property type="taxonomic scope" value="Archaea"/>
</dbReference>
<dbReference type="SUPFAM" id="SSF69304">
    <property type="entry name" value="Tricorn protease N-terminal domain"/>
    <property type="match status" value="1"/>
</dbReference>
<dbReference type="Proteomes" id="UP000006565">
    <property type="component" value="Chromosome"/>
</dbReference>
<reference evidence="1 2" key="1">
    <citation type="journal article" date="2010" name="Stand. Genomic Sci.">
        <title>Complete genome sequence of Methanoplanus petrolearius type strain (SEBR 4847).</title>
        <authorList>
            <person name="Brambilla E."/>
            <person name="Djao O.D."/>
            <person name="Daligault H."/>
            <person name="Lapidus A."/>
            <person name="Lucas S."/>
            <person name="Hammon N."/>
            <person name="Nolan M."/>
            <person name="Tice H."/>
            <person name="Cheng J.F."/>
            <person name="Han C."/>
            <person name="Tapia R."/>
            <person name="Goodwin L."/>
            <person name="Pitluck S."/>
            <person name="Liolios K."/>
            <person name="Ivanova N."/>
            <person name="Mavromatis K."/>
            <person name="Mikhailova N."/>
            <person name="Pati A."/>
            <person name="Chen A."/>
            <person name="Palaniappan K."/>
            <person name="Land M."/>
            <person name="Hauser L."/>
            <person name="Chang Y.J."/>
            <person name="Jeffries C.D."/>
            <person name="Rohde M."/>
            <person name="Spring S."/>
            <person name="Sikorski J."/>
            <person name="Goker M."/>
            <person name="Woyke T."/>
            <person name="Bristow J."/>
            <person name="Eisen J.A."/>
            <person name="Markowitz V."/>
            <person name="Hugenholtz P."/>
            <person name="Kyrpides N.C."/>
            <person name="Klenk H.P."/>
        </authorList>
    </citation>
    <scope>NUCLEOTIDE SEQUENCE [LARGE SCALE GENOMIC DNA]</scope>
    <source>
        <strain evidence="2">DSM 11571 / OCM 486 / SEBR 4847</strain>
    </source>
</reference>
<protein>
    <recommendedName>
        <fullName evidence="3">Lipocalin-like domain-containing protein</fullName>
    </recommendedName>
</protein>
<dbReference type="HOGENOM" id="CLU_1631676_0_0_2"/>
<name>E1RHE7_METP4</name>
<sequence precursor="true">MFNKTHLLMSFGRNFPVLLVIVIAAVFLSAGCTGTESPSSGVTVPSTEEITIPDLVGTWVWSGDLAAHSAKRDFNTTATSWTMTVTDQEERTFTGYKEMEYNGTLNRENFSGAISYDGKTIYFADHDEGFTVANVISADEIELIYLDDGDNARAMIIYLIRA</sequence>
<dbReference type="AlphaFoldDB" id="E1RHE7"/>
<keyword evidence="2" id="KW-1185">Reference proteome</keyword>
<gene>
    <name evidence="1" type="ordered locus">Mpet_2787</name>
</gene>
<dbReference type="STRING" id="679926.Mpet_2787"/>
<accession>E1RHE7</accession>
<evidence type="ECO:0008006" key="3">
    <source>
        <dbReference type="Google" id="ProtNLM"/>
    </source>
</evidence>
<dbReference type="EMBL" id="CP002117">
    <property type="protein sequence ID" value="ADN37530.1"/>
    <property type="molecule type" value="Genomic_DNA"/>
</dbReference>
<proteinExistence type="predicted"/>
<dbReference type="KEGG" id="mpi:Mpet_2787"/>
<evidence type="ECO:0000313" key="2">
    <source>
        <dbReference type="Proteomes" id="UP000006565"/>
    </source>
</evidence>
<dbReference type="PROSITE" id="PS51257">
    <property type="entry name" value="PROKAR_LIPOPROTEIN"/>
    <property type="match status" value="1"/>
</dbReference>